<organism evidence="4 5">
    <name type="scientific">Bullifex porci</name>
    <dbReference type="NCBI Taxonomy" id="2606638"/>
    <lineage>
        <taxon>Bacteria</taxon>
        <taxon>Pseudomonadati</taxon>
        <taxon>Spirochaetota</taxon>
        <taxon>Spirochaetia</taxon>
        <taxon>Spirochaetales</taxon>
        <taxon>Spirochaetaceae</taxon>
        <taxon>Bullifex</taxon>
    </lineage>
</organism>
<dbReference type="PANTHER" id="PTHR33795:SF1">
    <property type="entry name" value="INSERTION ELEMENT IS150 PROTEIN INSJ"/>
    <property type="match status" value="1"/>
</dbReference>
<dbReference type="InterPro" id="IPR055247">
    <property type="entry name" value="InsJ-like_HTH"/>
</dbReference>
<dbReference type="Pfam" id="PF13518">
    <property type="entry name" value="HTH_28"/>
    <property type="match status" value="1"/>
</dbReference>
<dbReference type="AlphaFoldDB" id="A0A7X2TRY5"/>
<accession>A0A7X2TRY5</accession>
<evidence type="ECO:0000313" key="5">
    <source>
        <dbReference type="Proteomes" id="UP000460549"/>
    </source>
</evidence>
<keyword evidence="5" id="KW-1185">Reference proteome</keyword>
<protein>
    <submittedName>
        <fullName evidence="4">Helix-turn-helix domain-containing protein</fullName>
    </submittedName>
</protein>
<dbReference type="InterPro" id="IPR052057">
    <property type="entry name" value="IS150/IS1296_orfA-like"/>
</dbReference>
<evidence type="ECO:0000259" key="3">
    <source>
        <dbReference type="Pfam" id="PF13518"/>
    </source>
</evidence>
<dbReference type="RefSeq" id="WP_154427060.1">
    <property type="nucleotide sequence ID" value="NZ_VUNN01000059.1"/>
</dbReference>
<dbReference type="EMBL" id="VUNN01000059">
    <property type="protein sequence ID" value="MSU07372.1"/>
    <property type="molecule type" value="Genomic_DNA"/>
</dbReference>
<evidence type="ECO:0000256" key="1">
    <source>
        <dbReference type="ARBA" id="ARBA00038232"/>
    </source>
</evidence>
<feature type="compositionally biased region" description="Basic residues" evidence="2">
    <location>
        <begin position="114"/>
        <end position="124"/>
    </location>
</feature>
<dbReference type="SUPFAM" id="SSF48295">
    <property type="entry name" value="TrpR-like"/>
    <property type="match status" value="1"/>
</dbReference>
<evidence type="ECO:0000256" key="2">
    <source>
        <dbReference type="SAM" id="MobiDB-lite"/>
    </source>
</evidence>
<dbReference type="InterPro" id="IPR036388">
    <property type="entry name" value="WH-like_DNA-bd_sf"/>
</dbReference>
<name>A0A7X2TRY5_9SPIO</name>
<comment type="caution">
    <text evidence="4">The sequence shown here is derived from an EMBL/GenBank/DDBJ whole genome shotgun (WGS) entry which is preliminary data.</text>
</comment>
<reference evidence="4 5" key="1">
    <citation type="submission" date="2019-08" db="EMBL/GenBank/DDBJ databases">
        <title>In-depth cultivation of the pig gut microbiome towards novel bacterial diversity and tailored functional studies.</title>
        <authorList>
            <person name="Wylensek D."/>
            <person name="Hitch T.C.A."/>
            <person name="Clavel T."/>
        </authorList>
    </citation>
    <scope>NUCLEOTIDE SEQUENCE [LARGE SCALE GENOMIC DNA]</scope>
    <source>
        <strain evidence="4 5">NM-380-WT-3C1</strain>
    </source>
</reference>
<dbReference type="GO" id="GO:0043565">
    <property type="term" value="F:sequence-specific DNA binding"/>
    <property type="evidence" value="ECO:0007669"/>
    <property type="project" value="InterPro"/>
</dbReference>
<proteinExistence type="inferred from homology"/>
<dbReference type="Proteomes" id="UP000460549">
    <property type="component" value="Unassembled WGS sequence"/>
</dbReference>
<sequence>MKVKEEDLRRELLKAINGEDLIINCSRRLGIRLNNFKCKLYTARIHGIESVLHSNRPGGYSDALKLEVVDSLMKGMTKHAAARTYNISESTLNVWLRKYAEGGQEALLEDNRGRKPSMGRKPKPKLSDYEPGSLEYLKLENEMMKRELLLLKKAMPLIQESERRTSRGKKSTGTSGN</sequence>
<feature type="region of interest" description="Disordered" evidence="2">
    <location>
        <begin position="156"/>
        <end position="177"/>
    </location>
</feature>
<gene>
    <name evidence="4" type="ORF">FYJ80_11530</name>
</gene>
<dbReference type="PANTHER" id="PTHR33795">
    <property type="entry name" value="INSERTION ELEMENT IS150 PROTEIN INSJ"/>
    <property type="match status" value="1"/>
</dbReference>
<comment type="similarity">
    <text evidence="1">Belongs to the IS150/IS1296 orfA family.</text>
</comment>
<dbReference type="Gene3D" id="1.10.10.10">
    <property type="entry name" value="Winged helix-like DNA-binding domain superfamily/Winged helix DNA-binding domain"/>
    <property type="match status" value="1"/>
</dbReference>
<dbReference type="InterPro" id="IPR010921">
    <property type="entry name" value="Trp_repressor/repl_initiator"/>
</dbReference>
<feature type="domain" description="Insertion element IS150 protein InsJ-like helix-turn-helix" evidence="3">
    <location>
        <begin position="65"/>
        <end position="115"/>
    </location>
</feature>
<evidence type="ECO:0000313" key="4">
    <source>
        <dbReference type="EMBL" id="MSU07372.1"/>
    </source>
</evidence>
<feature type="region of interest" description="Disordered" evidence="2">
    <location>
        <begin position="107"/>
        <end position="130"/>
    </location>
</feature>